<dbReference type="InterPro" id="IPR048333">
    <property type="entry name" value="HA2_WH"/>
</dbReference>
<dbReference type="SUPFAM" id="SSF52540">
    <property type="entry name" value="P-loop containing nucleoside triphosphate hydrolases"/>
    <property type="match status" value="2"/>
</dbReference>
<reference evidence="8 9" key="1">
    <citation type="submission" date="2016-11" db="EMBL/GenBank/DDBJ databases">
        <authorList>
            <person name="Jaros S."/>
            <person name="Januszkiewicz K."/>
            <person name="Wedrychowicz H."/>
        </authorList>
    </citation>
    <scope>NUCLEOTIDE SEQUENCE [LARGE SCALE GENOMIC DNA]</scope>
    <source>
        <strain evidence="8 9">DSM 17137</strain>
    </source>
</reference>
<dbReference type="Pfam" id="PF00270">
    <property type="entry name" value="DEAD"/>
    <property type="match status" value="1"/>
</dbReference>
<dbReference type="InterPro" id="IPR013689">
    <property type="entry name" value="RNA_helicase_ATP-dep_HrpB_C"/>
</dbReference>
<dbReference type="GO" id="GO:0016787">
    <property type="term" value="F:hydrolase activity"/>
    <property type="evidence" value="ECO:0007669"/>
    <property type="project" value="UniProtKB-KW"/>
</dbReference>
<evidence type="ECO:0000256" key="5">
    <source>
        <dbReference type="SAM" id="MobiDB-lite"/>
    </source>
</evidence>
<feature type="domain" description="Helicase ATP-binding" evidence="6">
    <location>
        <begin position="18"/>
        <end position="181"/>
    </location>
</feature>
<accession>A0A1M4TDH2</accession>
<feature type="region of interest" description="Disordered" evidence="5">
    <location>
        <begin position="486"/>
        <end position="511"/>
    </location>
</feature>
<keyword evidence="1" id="KW-0547">Nucleotide-binding</keyword>
<evidence type="ECO:0000259" key="6">
    <source>
        <dbReference type="PROSITE" id="PS51192"/>
    </source>
</evidence>
<organism evidence="8 9">
    <name type="scientific">Devosia limi DSM 17137</name>
    <dbReference type="NCBI Taxonomy" id="1121477"/>
    <lineage>
        <taxon>Bacteria</taxon>
        <taxon>Pseudomonadati</taxon>
        <taxon>Pseudomonadota</taxon>
        <taxon>Alphaproteobacteria</taxon>
        <taxon>Hyphomicrobiales</taxon>
        <taxon>Devosiaceae</taxon>
        <taxon>Devosia</taxon>
    </lineage>
</organism>
<proteinExistence type="predicted"/>
<dbReference type="AlphaFoldDB" id="A0A1M4TDH2"/>
<protein>
    <submittedName>
        <fullName evidence="8">ATP-dependent helicase HrpB</fullName>
    </submittedName>
</protein>
<dbReference type="InterPro" id="IPR027417">
    <property type="entry name" value="P-loop_NTPase"/>
</dbReference>
<dbReference type="Gene3D" id="3.40.50.300">
    <property type="entry name" value="P-loop containing nucleotide triphosphate hydrolases"/>
    <property type="match status" value="2"/>
</dbReference>
<dbReference type="PANTHER" id="PTHR43519">
    <property type="entry name" value="ATP-DEPENDENT RNA HELICASE HRPB"/>
    <property type="match status" value="1"/>
</dbReference>
<dbReference type="Pfam" id="PF08482">
    <property type="entry name" value="HrpB_C"/>
    <property type="match status" value="1"/>
</dbReference>
<dbReference type="Pfam" id="PF00271">
    <property type="entry name" value="Helicase_C"/>
    <property type="match status" value="1"/>
</dbReference>
<dbReference type="Pfam" id="PF04408">
    <property type="entry name" value="WHD_HA2"/>
    <property type="match status" value="1"/>
</dbReference>
<dbReference type="GO" id="GO:0003676">
    <property type="term" value="F:nucleic acid binding"/>
    <property type="evidence" value="ECO:0007669"/>
    <property type="project" value="InterPro"/>
</dbReference>
<dbReference type="CDD" id="cd17990">
    <property type="entry name" value="DEXHc_HrpB"/>
    <property type="match status" value="1"/>
</dbReference>
<evidence type="ECO:0000256" key="4">
    <source>
        <dbReference type="ARBA" id="ARBA00022840"/>
    </source>
</evidence>
<dbReference type="PIRSF" id="PIRSF005496">
    <property type="entry name" value="ATP_hel_hrpB"/>
    <property type="match status" value="1"/>
</dbReference>
<name>A0A1M4TDH2_9HYPH</name>
<dbReference type="PANTHER" id="PTHR43519:SF1">
    <property type="entry name" value="ATP-DEPENDENT RNA HELICASE HRPB"/>
    <property type="match status" value="1"/>
</dbReference>
<dbReference type="InterPro" id="IPR011545">
    <property type="entry name" value="DEAD/DEAH_box_helicase_dom"/>
</dbReference>
<evidence type="ECO:0000256" key="1">
    <source>
        <dbReference type="ARBA" id="ARBA00022741"/>
    </source>
</evidence>
<keyword evidence="4" id="KW-0067">ATP-binding</keyword>
<dbReference type="EMBL" id="FQVC01000001">
    <property type="protein sequence ID" value="SHE42490.1"/>
    <property type="molecule type" value="Genomic_DNA"/>
</dbReference>
<dbReference type="SMART" id="SM00487">
    <property type="entry name" value="DEXDc"/>
    <property type="match status" value="1"/>
</dbReference>
<dbReference type="InterPro" id="IPR010225">
    <property type="entry name" value="HrpB"/>
</dbReference>
<dbReference type="RefSeq" id="WP_072866438.1">
    <property type="nucleotide sequence ID" value="NZ_FQVC01000001.1"/>
</dbReference>
<dbReference type="PROSITE" id="PS51192">
    <property type="entry name" value="HELICASE_ATP_BIND_1"/>
    <property type="match status" value="1"/>
</dbReference>
<dbReference type="SMART" id="SM00847">
    <property type="entry name" value="HA2"/>
    <property type="match status" value="1"/>
</dbReference>
<dbReference type="PROSITE" id="PS51194">
    <property type="entry name" value="HELICASE_CTER"/>
    <property type="match status" value="1"/>
</dbReference>
<dbReference type="GO" id="GO:0005524">
    <property type="term" value="F:ATP binding"/>
    <property type="evidence" value="ECO:0007669"/>
    <property type="project" value="UniProtKB-KW"/>
</dbReference>
<evidence type="ECO:0000313" key="8">
    <source>
        <dbReference type="EMBL" id="SHE42490.1"/>
    </source>
</evidence>
<dbReference type="InterPro" id="IPR007502">
    <property type="entry name" value="Helicase-assoc_dom"/>
</dbReference>
<dbReference type="GO" id="GO:0004386">
    <property type="term" value="F:helicase activity"/>
    <property type="evidence" value="ECO:0007669"/>
    <property type="project" value="UniProtKB-KW"/>
</dbReference>
<evidence type="ECO:0000256" key="3">
    <source>
        <dbReference type="ARBA" id="ARBA00022806"/>
    </source>
</evidence>
<dbReference type="Proteomes" id="UP000184533">
    <property type="component" value="Unassembled WGS sequence"/>
</dbReference>
<dbReference type="Gene3D" id="1.20.120.1080">
    <property type="match status" value="1"/>
</dbReference>
<dbReference type="InterPro" id="IPR001650">
    <property type="entry name" value="Helicase_C-like"/>
</dbReference>
<dbReference type="NCBIfam" id="TIGR01970">
    <property type="entry name" value="DEAH_box_HrpB"/>
    <property type="match status" value="1"/>
</dbReference>
<dbReference type="FunFam" id="3.40.50.300:FF:002125">
    <property type="entry name" value="ATP-dependent helicase HrpB"/>
    <property type="match status" value="1"/>
</dbReference>
<dbReference type="InterPro" id="IPR014001">
    <property type="entry name" value="Helicase_ATP-bd"/>
</dbReference>
<evidence type="ECO:0000259" key="7">
    <source>
        <dbReference type="PROSITE" id="PS51194"/>
    </source>
</evidence>
<dbReference type="InterPro" id="IPR049614">
    <property type="entry name" value="HrpB_DEXH"/>
</dbReference>
<gene>
    <name evidence="8" type="ORF">SAMN02745223_00343</name>
</gene>
<sequence>MPAPLPPLPIDDALPALLTALANNPYAVLVAPPGAGKTTRVPLALLAAPWRADLSIIMLEPRRLAARAAARHMAGLLGEEVGQTIGYRVRMDAKVTRNTRVEVVTEGVFTRMLLDDPELTGIAAVLFDEFHERSLDGDLGLALALDAAALRPDLRVLVMSATIDGARVARLLDNAPVIESQGRAFPVETLYLEPDPLQRLDDQVTAATLAALRDHTGSALVFLPGQGEITRVAERLATRVPANTDIAPLYGQLTPAEQDRAIRPAAPGRRKVVLATSIAETSLTIEGVRIVIDSGFRRVPAYEPATGLTTLETRRVSRAGADQRRGRAGRTAPGVAIRLWNEGQTAALDPFDTPEILAADLAGLALDLAAWGVTDPAAMAFLDPPPAPAWAEATALLQSLDALDANGRLTSEGKALARLPLHPRLAHMVVSGAAAGDAQTAAELAVLIGERGLGGDGTDLAHRLARFRSDRSPRANDARSLAKRWASLANPADRHPRARPKNGELSPGEHLARSYPDRVAQAAGARGRFRLANGRQGSLDDTDALAAAPFLVVTDMTGAAASGRIRAAAAIDRAEIEAIFAAKTANETVLNFDDASGSVRARRVRRLGALRLADEPVAVDDLERAALLLADAAARRGIDSLPWSRDQKALRARATYLRQSLGEAWPDLSEAALAANATDWLAPALFGVTRLSAISADHLGQGLDNLLPWAQRSEIDKLLPSHFAAPTGNHLPIDYAAENGPALEIRVQELFGLDRHPAIANGKIPLLLVLLSPAHRPIQTTRDLPGFWRGSWKDVAKDLKGRYPRHFWPEDPINAAPTARAKPRGT</sequence>
<evidence type="ECO:0000256" key="2">
    <source>
        <dbReference type="ARBA" id="ARBA00022801"/>
    </source>
</evidence>
<dbReference type="CDD" id="cd18791">
    <property type="entry name" value="SF2_C_RHA"/>
    <property type="match status" value="1"/>
</dbReference>
<keyword evidence="2" id="KW-0378">Hydrolase</keyword>
<feature type="domain" description="Helicase C-terminal" evidence="7">
    <location>
        <begin position="203"/>
        <end position="372"/>
    </location>
</feature>
<keyword evidence="3 8" id="KW-0347">Helicase</keyword>
<evidence type="ECO:0000313" key="9">
    <source>
        <dbReference type="Proteomes" id="UP000184533"/>
    </source>
</evidence>
<dbReference type="SMART" id="SM00490">
    <property type="entry name" value="HELICc"/>
    <property type="match status" value="1"/>
</dbReference>